<dbReference type="NCBIfam" id="TIGR02232">
    <property type="entry name" value="myxo_disulf_rpt"/>
    <property type="match status" value="1"/>
</dbReference>
<dbReference type="Proteomes" id="UP000692954">
    <property type="component" value="Unassembled WGS sequence"/>
</dbReference>
<gene>
    <name evidence="4" type="ORF">PSON_ATCC_30995.1.T3420006</name>
</gene>
<evidence type="ECO:0000313" key="5">
    <source>
        <dbReference type="Proteomes" id="UP000692954"/>
    </source>
</evidence>
<dbReference type="EMBL" id="CAJJDN010000342">
    <property type="protein sequence ID" value="CAD8130906.1"/>
    <property type="molecule type" value="Genomic_DNA"/>
</dbReference>
<keyword evidence="1" id="KW-0732">Signal</keyword>
<evidence type="ECO:0000313" key="4">
    <source>
        <dbReference type="EMBL" id="CAD8130906.1"/>
    </source>
</evidence>
<sequence length="339" mass="39905">MNKADAYGFRQYQVDIVPGNELRVVNIDEINVEAYCGIINIYIKLTMPIVIVHQMQDGCVRLYFVAGVKIIEVEKFRWRNDQFIGQIMVNIQELISRRSKVKLNRLSQIKILMLSRIAIFFTKIKSFVIYAQMVIPQVNHHNVILIIYVAKCLDGYFLYNQKCEPCNENENSLNNCNSYFKFIQGQTQLKHSLLSSVIQFTIRYQFLRQLQFRVLLEQNQLFLILLILLNLHSCDSRLNRILNNNKCWCAQNYNESEDGICLTYLDQLGKYQESCKYQDCKDLIWTYEECDDGNDVNRDGCSDCKIVHTIQENQFNYLYQILTESLDKQIFVYLDCSIS</sequence>
<keyword evidence="3" id="KW-1015">Disulfide bond</keyword>
<dbReference type="OrthoDB" id="286906at2759"/>
<evidence type="ECO:0000256" key="3">
    <source>
        <dbReference type="ARBA" id="ARBA00023157"/>
    </source>
</evidence>
<evidence type="ECO:0000256" key="1">
    <source>
        <dbReference type="ARBA" id="ARBA00022729"/>
    </source>
</evidence>
<accession>A0A8S1RSN2</accession>
<dbReference type="InterPro" id="IPR011936">
    <property type="entry name" value="Myxo_disulph_rpt"/>
</dbReference>
<comment type="caution">
    <text evidence="4">The sequence shown here is derived from an EMBL/GenBank/DDBJ whole genome shotgun (WGS) entry which is preliminary data.</text>
</comment>
<dbReference type="AlphaFoldDB" id="A0A8S1RSN2"/>
<keyword evidence="5" id="KW-1185">Reference proteome</keyword>
<proteinExistence type="predicted"/>
<evidence type="ECO:0000256" key="2">
    <source>
        <dbReference type="ARBA" id="ARBA00022737"/>
    </source>
</evidence>
<keyword evidence="2" id="KW-0677">Repeat</keyword>
<protein>
    <submittedName>
        <fullName evidence="4">Uncharacterized protein</fullName>
    </submittedName>
</protein>
<name>A0A8S1RSN2_9CILI</name>
<organism evidence="4 5">
    <name type="scientific">Paramecium sonneborni</name>
    <dbReference type="NCBI Taxonomy" id="65129"/>
    <lineage>
        <taxon>Eukaryota</taxon>
        <taxon>Sar</taxon>
        <taxon>Alveolata</taxon>
        <taxon>Ciliophora</taxon>
        <taxon>Intramacronucleata</taxon>
        <taxon>Oligohymenophorea</taxon>
        <taxon>Peniculida</taxon>
        <taxon>Parameciidae</taxon>
        <taxon>Paramecium</taxon>
    </lineage>
</organism>
<reference evidence="4" key="1">
    <citation type="submission" date="2021-01" db="EMBL/GenBank/DDBJ databases">
        <authorList>
            <consortium name="Genoscope - CEA"/>
            <person name="William W."/>
        </authorList>
    </citation>
    <scope>NUCLEOTIDE SEQUENCE</scope>
</reference>